<keyword evidence="3" id="KW-0378">Hydrolase</keyword>
<dbReference type="EMBL" id="MJAT01000012">
    <property type="protein sequence ID" value="OEH85932.1"/>
    <property type="molecule type" value="Genomic_DNA"/>
</dbReference>
<keyword evidence="5" id="KW-0732">Signal</keyword>
<protein>
    <recommendedName>
        <fullName evidence="10">SH3b domain-containing protein</fullName>
    </recommendedName>
</protein>
<dbReference type="InterPro" id="IPR003646">
    <property type="entry name" value="SH3-like_bac-type"/>
</dbReference>
<dbReference type="STRING" id="1390249.BHU72_03950"/>
<evidence type="ECO:0008006" key="10">
    <source>
        <dbReference type="Google" id="ProtNLM"/>
    </source>
</evidence>
<dbReference type="Gene3D" id="2.30.30.40">
    <property type="entry name" value="SH3 Domains"/>
    <property type="match status" value="3"/>
</dbReference>
<dbReference type="SMART" id="SM00287">
    <property type="entry name" value="SH3b"/>
    <property type="match status" value="3"/>
</dbReference>
<evidence type="ECO:0000256" key="4">
    <source>
        <dbReference type="ARBA" id="ARBA00022807"/>
    </source>
</evidence>
<reference evidence="8 9" key="1">
    <citation type="submission" date="2016-09" db="EMBL/GenBank/DDBJ databases">
        <title>Desulfuribacillus arsenicus sp. nov., an obligately anaerobic, dissimilatory arsenic- and antimonate-reducing bacterium isolated from anoxic sediments.</title>
        <authorList>
            <person name="Abin C.A."/>
            <person name="Hollibaugh J.T."/>
        </authorList>
    </citation>
    <scope>NUCLEOTIDE SEQUENCE [LARGE SCALE GENOMIC DNA]</scope>
    <source>
        <strain evidence="8 9">MLFW-2</strain>
    </source>
</reference>
<dbReference type="GO" id="GO:0008234">
    <property type="term" value="F:cysteine-type peptidase activity"/>
    <property type="evidence" value="ECO:0007669"/>
    <property type="project" value="UniProtKB-KW"/>
</dbReference>
<feature type="domain" description="SH3b" evidence="6">
    <location>
        <begin position="281"/>
        <end position="344"/>
    </location>
</feature>
<evidence type="ECO:0000256" key="2">
    <source>
        <dbReference type="ARBA" id="ARBA00022670"/>
    </source>
</evidence>
<gene>
    <name evidence="8" type="ORF">BHU72_03950</name>
</gene>
<dbReference type="OrthoDB" id="9813368at2"/>
<dbReference type="Pfam" id="PF00877">
    <property type="entry name" value="NLPC_P60"/>
    <property type="match status" value="1"/>
</dbReference>
<evidence type="ECO:0000256" key="3">
    <source>
        <dbReference type="ARBA" id="ARBA00022801"/>
    </source>
</evidence>
<evidence type="ECO:0000313" key="8">
    <source>
        <dbReference type="EMBL" id="OEH85932.1"/>
    </source>
</evidence>
<keyword evidence="4" id="KW-0788">Thiol protease</keyword>
<proteinExistence type="inferred from homology"/>
<evidence type="ECO:0000256" key="1">
    <source>
        <dbReference type="ARBA" id="ARBA00007074"/>
    </source>
</evidence>
<dbReference type="PROSITE" id="PS51781">
    <property type="entry name" value="SH3B"/>
    <property type="match status" value="3"/>
</dbReference>
<dbReference type="Gene3D" id="3.90.1720.10">
    <property type="entry name" value="endopeptidase domain like (from Nostoc punctiforme)"/>
    <property type="match status" value="1"/>
</dbReference>
<keyword evidence="2" id="KW-0645">Protease</keyword>
<dbReference type="InterPro" id="IPR000064">
    <property type="entry name" value="NLP_P60_dom"/>
</dbReference>
<dbReference type="Proteomes" id="UP000095255">
    <property type="component" value="Unassembled WGS sequence"/>
</dbReference>
<accession>A0A1E5L6Z4</accession>
<feature type="chain" id="PRO_5039515942" description="SH3b domain-containing protein" evidence="5">
    <location>
        <begin position="26"/>
        <end position="496"/>
    </location>
</feature>
<evidence type="ECO:0000256" key="5">
    <source>
        <dbReference type="SAM" id="SignalP"/>
    </source>
</evidence>
<feature type="domain" description="NlpC/P60" evidence="7">
    <location>
        <begin position="70"/>
        <end position="225"/>
    </location>
</feature>
<dbReference type="PROSITE" id="PS51935">
    <property type="entry name" value="NLPC_P60"/>
    <property type="match status" value="1"/>
</dbReference>
<comment type="similarity">
    <text evidence="1">Belongs to the peptidase C40 family.</text>
</comment>
<feature type="domain" description="SH3b" evidence="6">
    <location>
        <begin position="436"/>
        <end position="496"/>
    </location>
</feature>
<evidence type="ECO:0000259" key="7">
    <source>
        <dbReference type="PROSITE" id="PS51935"/>
    </source>
</evidence>
<evidence type="ECO:0000259" key="6">
    <source>
        <dbReference type="PROSITE" id="PS51781"/>
    </source>
</evidence>
<organism evidence="8 9">
    <name type="scientific">Desulfuribacillus stibiiarsenatis</name>
    <dbReference type="NCBI Taxonomy" id="1390249"/>
    <lineage>
        <taxon>Bacteria</taxon>
        <taxon>Bacillati</taxon>
        <taxon>Bacillota</taxon>
        <taxon>Desulfuribacillia</taxon>
        <taxon>Desulfuribacillales</taxon>
        <taxon>Desulfuribacillaceae</taxon>
        <taxon>Desulfuribacillus</taxon>
    </lineage>
</organism>
<evidence type="ECO:0000313" key="9">
    <source>
        <dbReference type="Proteomes" id="UP000095255"/>
    </source>
</evidence>
<dbReference type="InterPro" id="IPR038765">
    <property type="entry name" value="Papain-like_cys_pep_sf"/>
</dbReference>
<dbReference type="PANTHER" id="PTHR34408:SF1">
    <property type="entry name" value="GLYCOSYL HYDROLASE FAMILY 19 DOMAIN-CONTAINING PROTEIN HI_1415"/>
    <property type="match status" value="1"/>
</dbReference>
<sequence>MMNITKKLTTYAISTTLAFSAFSIAPITIQEVSAASLTQQQAIEKYNKFQASYNNHEVPIIKEFERQYDGSLAHQVVARAIWYMENGYTVYETAKYADTGKIDCSNYTKLVYGDFGINITSVSRQYNQVGTKVAGVSSTIVGKSASGQTLYGIKGIENLRPGDILTYWGGTADNKYISHVAIYLGVINGKPAVINTVKDRPTALGIVNNFSFYYGEKFLEARRVLPSDAWNPAAGSKYSATSPVIPTSYVLPPQKPIIMPNNTVLNNTSTNTSPTTTNSNTTAMIVSGNTVNIRSGAGTNFSIIGTLKNGDIIQALSNTNGWVSFRTTSGTLGYVSSSLVKVHVENTTSPTTSSSTTDTTSSVLVSQVTGTSVNVRASASTTSTILGVVRKGDDVVVTRQLSGWYEIDWNGNKGFISSSLVSTPQVKQIQSSSNATQKATVIGTIVNVRIGAGRNFGVIGTITKGQVVEVVSLENEWVQIKFGAQTGYVANFLLSM</sequence>
<feature type="domain" description="SH3b" evidence="6">
    <location>
        <begin position="363"/>
        <end position="425"/>
    </location>
</feature>
<dbReference type="PANTHER" id="PTHR34408">
    <property type="entry name" value="FAMILY PROTEIN, PUTATIVE-RELATED"/>
    <property type="match status" value="1"/>
</dbReference>
<dbReference type="Pfam" id="PF08239">
    <property type="entry name" value="SH3_3"/>
    <property type="match status" value="3"/>
</dbReference>
<dbReference type="GO" id="GO:0006508">
    <property type="term" value="P:proteolysis"/>
    <property type="evidence" value="ECO:0007669"/>
    <property type="project" value="UniProtKB-KW"/>
</dbReference>
<comment type="caution">
    <text evidence="8">The sequence shown here is derived from an EMBL/GenBank/DDBJ whole genome shotgun (WGS) entry which is preliminary data.</text>
</comment>
<dbReference type="InterPro" id="IPR052354">
    <property type="entry name" value="Cell_Wall_Dynamics_Protein"/>
</dbReference>
<keyword evidence="9" id="KW-1185">Reference proteome</keyword>
<dbReference type="AlphaFoldDB" id="A0A1E5L6Z4"/>
<name>A0A1E5L6Z4_9FIRM</name>
<dbReference type="SUPFAM" id="SSF54001">
    <property type="entry name" value="Cysteine proteinases"/>
    <property type="match status" value="1"/>
</dbReference>
<feature type="signal peptide" evidence="5">
    <location>
        <begin position="1"/>
        <end position="25"/>
    </location>
</feature>